<dbReference type="Pfam" id="PF00167">
    <property type="entry name" value="FGF"/>
    <property type="match status" value="1"/>
</dbReference>
<dbReference type="Gene3D" id="2.80.10.50">
    <property type="match status" value="1"/>
</dbReference>
<evidence type="ECO:0000313" key="5">
    <source>
        <dbReference type="Proteomes" id="UP001107558"/>
    </source>
</evidence>
<comment type="similarity">
    <text evidence="1 2">Belongs to the heparin-binding growth factors family.</text>
</comment>
<reference evidence="4" key="1">
    <citation type="submission" date="2021-03" db="EMBL/GenBank/DDBJ databases">
        <title>Chromosome level genome of the anhydrobiotic midge Polypedilum vanderplanki.</title>
        <authorList>
            <person name="Yoshida Y."/>
            <person name="Kikawada T."/>
            <person name="Gusev O."/>
        </authorList>
    </citation>
    <scope>NUCLEOTIDE SEQUENCE</scope>
    <source>
        <strain evidence="4">NIAS01</strain>
        <tissue evidence="4">Whole body or cell culture</tissue>
    </source>
</reference>
<dbReference type="CDD" id="cd23311">
    <property type="entry name" value="beta-trefoil_FGF_Bnl-like"/>
    <property type="match status" value="1"/>
</dbReference>
<feature type="compositionally biased region" description="Basic residues" evidence="3">
    <location>
        <begin position="385"/>
        <end position="394"/>
    </location>
</feature>
<comment type="caution">
    <text evidence="4">The sequence shown here is derived from an EMBL/GenBank/DDBJ whole genome shotgun (WGS) entry which is preliminary data.</text>
</comment>
<gene>
    <name evidence="4" type="ORF">PVAND_011411</name>
</gene>
<feature type="region of interest" description="Disordered" evidence="3">
    <location>
        <begin position="156"/>
        <end position="188"/>
    </location>
</feature>
<evidence type="ECO:0000256" key="3">
    <source>
        <dbReference type="SAM" id="MobiDB-lite"/>
    </source>
</evidence>
<dbReference type="InterPro" id="IPR008996">
    <property type="entry name" value="IL1/FGF"/>
</dbReference>
<feature type="compositionally biased region" description="Low complexity" evidence="3">
    <location>
        <begin position="50"/>
        <end position="69"/>
    </location>
</feature>
<feature type="region of interest" description="Disordered" evidence="3">
    <location>
        <begin position="372"/>
        <end position="397"/>
    </location>
</feature>
<dbReference type="PRINTS" id="PR00262">
    <property type="entry name" value="IL1HBGF"/>
</dbReference>
<feature type="compositionally biased region" description="Low complexity" evidence="3">
    <location>
        <begin position="441"/>
        <end position="457"/>
    </location>
</feature>
<proteinExistence type="inferred from homology"/>
<organism evidence="4 5">
    <name type="scientific">Polypedilum vanderplanki</name>
    <name type="common">Sleeping chironomid midge</name>
    <dbReference type="NCBI Taxonomy" id="319348"/>
    <lineage>
        <taxon>Eukaryota</taxon>
        <taxon>Metazoa</taxon>
        <taxon>Ecdysozoa</taxon>
        <taxon>Arthropoda</taxon>
        <taxon>Hexapoda</taxon>
        <taxon>Insecta</taxon>
        <taxon>Pterygota</taxon>
        <taxon>Neoptera</taxon>
        <taxon>Endopterygota</taxon>
        <taxon>Diptera</taxon>
        <taxon>Nematocera</taxon>
        <taxon>Chironomoidea</taxon>
        <taxon>Chironomidae</taxon>
        <taxon>Chironominae</taxon>
        <taxon>Polypedilum</taxon>
        <taxon>Polypedilum</taxon>
    </lineage>
</organism>
<dbReference type="GO" id="GO:0008083">
    <property type="term" value="F:growth factor activity"/>
    <property type="evidence" value="ECO:0007669"/>
    <property type="project" value="InterPro"/>
</dbReference>
<dbReference type="SMART" id="SM00442">
    <property type="entry name" value="FGF"/>
    <property type="match status" value="1"/>
</dbReference>
<name>A0A9J6CJZ4_POLVA</name>
<evidence type="ECO:0000256" key="1">
    <source>
        <dbReference type="ARBA" id="ARBA00007936"/>
    </source>
</evidence>
<dbReference type="OrthoDB" id="5987799at2759"/>
<dbReference type="PRINTS" id="PR00263">
    <property type="entry name" value="HBGFFGF"/>
</dbReference>
<keyword evidence="5" id="KW-1185">Reference proteome</keyword>
<feature type="region of interest" description="Disordered" evidence="3">
    <location>
        <begin position="50"/>
        <end position="72"/>
    </location>
</feature>
<dbReference type="SUPFAM" id="SSF50353">
    <property type="entry name" value="Cytokine"/>
    <property type="match status" value="1"/>
</dbReference>
<feature type="compositionally biased region" description="Basic residues" evidence="3">
    <location>
        <begin position="487"/>
        <end position="496"/>
    </location>
</feature>
<dbReference type="AlphaFoldDB" id="A0A9J6CJZ4"/>
<evidence type="ECO:0000313" key="4">
    <source>
        <dbReference type="EMBL" id="KAG5682019.1"/>
    </source>
</evidence>
<sequence length="547" mass="61987">MKKWFRLMDLALLGLITTHLIVWQMLLVCAASPLKSFHTTATIELENNQLQLDNDNDNNSKSNNNQKSLPRGVMELSNNVSYEISTNTQNEISHVFNNYLSVVSINDKDIQSNNFKTNENNNNASQISSIYEIFFINNESNLNKLNKLIRIDRSAQSNPKIHSKSKRVKGGSGKSKSTLDRNERSANLSHITGSTRKIQLYIKNRFLQLLPDGTVNGTTDDLSDYTILQRTTVNVGQIKIQGVATCLFLCMDSCGFSYGSIEFTDDCIFNESMEQHHYNTYSSTRHSNAKRTFYLGLNRHGVPRKIQLPSSRQLGKLSTYTKSLTQTVAHERVDQLITRLYGANHIRHGLKQLCDTGKVIQNLKLKEFKNHKCNGKAHNNNNNQNKKKKRKKKCRGEEGEVLGQNCINKMATVAGSNSGNISINDHKNVQNKKKSPSIAINSNNNQKKCSNNSSSNEECIRAKPINNSNDKKKKQLAKKNGQGGKQQQHRGKKKAAKSILTTTPKPEEEYIEHDVIDLSLEEDEDYDEINTDVDREMTHFNSENQYE</sequence>
<dbReference type="InterPro" id="IPR002209">
    <property type="entry name" value="Fibroblast_GF_fam"/>
</dbReference>
<dbReference type="EMBL" id="JADBJN010000001">
    <property type="protein sequence ID" value="KAG5682019.1"/>
    <property type="molecule type" value="Genomic_DNA"/>
</dbReference>
<evidence type="ECO:0000256" key="2">
    <source>
        <dbReference type="RuleBase" id="RU049442"/>
    </source>
</evidence>
<protein>
    <recommendedName>
        <fullName evidence="2">Fibroblast growth factor</fullName>
        <shortName evidence="2">FGF</shortName>
    </recommendedName>
</protein>
<dbReference type="Proteomes" id="UP001107558">
    <property type="component" value="Chromosome 1"/>
</dbReference>
<feature type="region of interest" description="Disordered" evidence="3">
    <location>
        <begin position="415"/>
        <end position="508"/>
    </location>
</feature>
<accession>A0A9J6CJZ4</accession>
<dbReference type="PANTHER" id="PTHR11486">
    <property type="entry name" value="FIBROBLAST GROWTH FACTOR"/>
    <property type="match status" value="1"/>
</dbReference>